<dbReference type="PROSITE" id="PS51005">
    <property type="entry name" value="NAC"/>
    <property type="match status" value="1"/>
</dbReference>
<comment type="caution">
    <text evidence="8">The sequence shown here is derived from an EMBL/GenBank/DDBJ whole genome shotgun (WGS) entry which is preliminary data.</text>
</comment>
<proteinExistence type="predicted"/>
<keyword evidence="5" id="KW-0539">Nucleus</keyword>
<dbReference type="Gene3D" id="2.170.150.80">
    <property type="entry name" value="NAC domain"/>
    <property type="match status" value="1"/>
</dbReference>
<keyword evidence="9" id="KW-1185">Reference proteome</keyword>
<evidence type="ECO:0000259" key="7">
    <source>
        <dbReference type="PROSITE" id="PS51005"/>
    </source>
</evidence>
<reference evidence="8" key="1">
    <citation type="submission" date="2020-05" db="EMBL/GenBank/DDBJ databases">
        <title>WGS assembly of Panicum virgatum.</title>
        <authorList>
            <person name="Lovell J.T."/>
            <person name="Jenkins J."/>
            <person name="Shu S."/>
            <person name="Juenger T.E."/>
            <person name="Schmutz J."/>
        </authorList>
    </citation>
    <scope>NUCLEOTIDE SEQUENCE</scope>
    <source>
        <strain evidence="8">AP13</strain>
    </source>
</reference>
<dbReference type="AlphaFoldDB" id="A0A8T0UK69"/>
<accession>A0A8T0UK69</accession>
<feature type="region of interest" description="Disordered" evidence="6">
    <location>
        <begin position="310"/>
        <end position="337"/>
    </location>
</feature>
<organism evidence="8 9">
    <name type="scientific">Panicum virgatum</name>
    <name type="common">Blackwell switchgrass</name>
    <dbReference type="NCBI Taxonomy" id="38727"/>
    <lineage>
        <taxon>Eukaryota</taxon>
        <taxon>Viridiplantae</taxon>
        <taxon>Streptophyta</taxon>
        <taxon>Embryophyta</taxon>
        <taxon>Tracheophyta</taxon>
        <taxon>Spermatophyta</taxon>
        <taxon>Magnoliopsida</taxon>
        <taxon>Liliopsida</taxon>
        <taxon>Poales</taxon>
        <taxon>Poaceae</taxon>
        <taxon>PACMAD clade</taxon>
        <taxon>Panicoideae</taxon>
        <taxon>Panicodae</taxon>
        <taxon>Paniceae</taxon>
        <taxon>Panicinae</taxon>
        <taxon>Panicum</taxon>
        <taxon>Panicum sect. Hiantes</taxon>
    </lineage>
</organism>
<evidence type="ECO:0000256" key="4">
    <source>
        <dbReference type="ARBA" id="ARBA00023163"/>
    </source>
</evidence>
<evidence type="ECO:0000256" key="6">
    <source>
        <dbReference type="SAM" id="MobiDB-lite"/>
    </source>
</evidence>
<evidence type="ECO:0000313" key="8">
    <source>
        <dbReference type="EMBL" id="KAG2622910.1"/>
    </source>
</evidence>
<dbReference type="GO" id="GO:0006355">
    <property type="term" value="P:regulation of DNA-templated transcription"/>
    <property type="evidence" value="ECO:0007669"/>
    <property type="project" value="InterPro"/>
</dbReference>
<dbReference type="Pfam" id="PF02365">
    <property type="entry name" value="NAM"/>
    <property type="match status" value="1"/>
</dbReference>
<dbReference type="InterPro" id="IPR036093">
    <property type="entry name" value="NAC_dom_sf"/>
</dbReference>
<protein>
    <recommendedName>
        <fullName evidence="7">NAC domain-containing protein</fullName>
    </recommendedName>
</protein>
<sequence>MMEQARWPDVPPCYRFTPTARELIRDYLNPWVANPGQKPPFGEPEGVVCAADVYSADPGTLTSRLRRFGHDDGNWYFLCVARWKDGNAGTRMSRAVRGGGTWHGSGKRVAVPRHGYRQTFEYRDAAGDKSAWLMEEFGSSMPEATDGEGVRVICRVHRTPRAAAGGDDGGEEHQEETDEILLSSKRQRATLSQEQHDFAAADYWTTAALAPPDAGCSYAIASTSQTAAPVMNGAASTTTWQLQPVMEQGVDYYHPTAGINGDEDIKGEPEPEPEPLETTVPADIGWQQFAEMGYGFGYAAEDARMNEWMRNTFSSCPQPSDSAAQEGDDPRDETGAS</sequence>
<dbReference type="GO" id="GO:0005634">
    <property type="term" value="C:nucleus"/>
    <property type="evidence" value="ECO:0007669"/>
    <property type="project" value="UniProtKB-SubCell"/>
</dbReference>
<keyword evidence="4" id="KW-0804">Transcription</keyword>
<evidence type="ECO:0000256" key="1">
    <source>
        <dbReference type="ARBA" id="ARBA00004123"/>
    </source>
</evidence>
<dbReference type="SUPFAM" id="SSF101941">
    <property type="entry name" value="NAC domain"/>
    <property type="match status" value="1"/>
</dbReference>
<evidence type="ECO:0000256" key="2">
    <source>
        <dbReference type="ARBA" id="ARBA00023015"/>
    </source>
</evidence>
<comment type="subcellular location">
    <subcellularLocation>
        <location evidence="1">Nucleus</location>
    </subcellularLocation>
</comment>
<dbReference type="InterPro" id="IPR003441">
    <property type="entry name" value="NAC-dom"/>
</dbReference>
<evidence type="ECO:0000256" key="5">
    <source>
        <dbReference type="ARBA" id="ARBA00023242"/>
    </source>
</evidence>
<dbReference type="Proteomes" id="UP000823388">
    <property type="component" value="Chromosome 3K"/>
</dbReference>
<feature type="domain" description="NAC" evidence="7">
    <location>
        <begin position="10"/>
        <end position="159"/>
    </location>
</feature>
<gene>
    <name evidence="8" type="ORF">PVAP13_3KG018900</name>
</gene>
<feature type="compositionally biased region" description="Polar residues" evidence="6">
    <location>
        <begin position="310"/>
        <end position="323"/>
    </location>
</feature>
<dbReference type="GO" id="GO:0003677">
    <property type="term" value="F:DNA binding"/>
    <property type="evidence" value="ECO:0007669"/>
    <property type="project" value="UniProtKB-KW"/>
</dbReference>
<name>A0A8T0UK69_PANVG</name>
<keyword evidence="2" id="KW-0805">Transcription regulation</keyword>
<dbReference type="EMBL" id="CM029041">
    <property type="protein sequence ID" value="KAG2622910.1"/>
    <property type="molecule type" value="Genomic_DNA"/>
</dbReference>
<dbReference type="PANTHER" id="PTHR31989">
    <property type="entry name" value="NAC DOMAIN-CONTAINING PROTEIN 82-RELATED"/>
    <property type="match status" value="1"/>
</dbReference>
<keyword evidence="3" id="KW-0238">DNA-binding</keyword>
<evidence type="ECO:0000313" key="9">
    <source>
        <dbReference type="Proteomes" id="UP000823388"/>
    </source>
</evidence>
<evidence type="ECO:0000256" key="3">
    <source>
        <dbReference type="ARBA" id="ARBA00023125"/>
    </source>
</evidence>